<evidence type="ECO:0008006" key="4">
    <source>
        <dbReference type="Google" id="ProtNLM"/>
    </source>
</evidence>
<feature type="region of interest" description="Disordered" evidence="1">
    <location>
        <begin position="398"/>
        <end position="440"/>
    </location>
</feature>
<reference evidence="2" key="1">
    <citation type="journal article" date="2020" name="Stud. Mycol.">
        <title>101 Dothideomycetes genomes: a test case for predicting lifestyles and emergence of pathogens.</title>
        <authorList>
            <person name="Haridas S."/>
            <person name="Albert R."/>
            <person name="Binder M."/>
            <person name="Bloem J."/>
            <person name="Labutti K."/>
            <person name="Salamov A."/>
            <person name="Andreopoulos B."/>
            <person name="Baker S."/>
            <person name="Barry K."/>
            <person name="Bills G."/>
            <person name="Bluhm B."/>
            <person name="Cannon C."/>
            <person name="Castanera R."/>
            <person name="Culley D."/>
            <person name="Daum C."/>
            <person name="Ezra D."/>
            <person name="Gonzalez J."/>
            <person name="Henrissat B."/>
            <person name="Kuo A."/>
            <person name="Liang C."/>
            <person name="Lipzen A."/>
            <person name="Lutzoni F."/>
            <person name="Magnuson J."/>
            <person name="Mondo S."/>
            <person name="Nolan M."/>
            <person name="Ohm R."/>
            <person name="Pangilinan J."/>
            <person name="Park H.-J."/>
            <person name="Ramirez L."/>
            <person name="Alfaro M."/>
            <person name="Sun H."/>
            <person name="Tritt A."/>
            <person name="Yoshinaga Y."/>
            <person name="Zwiers L.-H."/>
            <person name="Turgeon B."/>
            <person name="Goodwin S."/>
            <person name="Spatafora J."/>
            <person name="Crous P."/>
            <person name="Grigoriev I."/>
        </authorList>
    </citation>
    <scope>NUCLEOTIDE SEQUENCE</scope>
    <source>
        <strain evidence="2">CBS 119687</strain>
    </source>
</reference>
<dbReference type="OrthoDB" id="3800086at2759"/>
<name>A0A6A6A439_9PLEO</name>
<sequence length="791" mass="89347">MSGAFELAAGAFAVVGVADVVIRTGRDLYSFLHDIADAPENISKLSERINETAILAGAARQCFQKLDHHAKPLNGPTASIESALKALKRELESLGKLLAKQKGSHKTWSKIKYALDERKIDKALESLERSKTLLANALILAGRELSALDHHETVSHVRQGFQKVGLDLGNIVHTMTTTLDSHQQALVSTLDNHHSQRQATQNVHNQALTSRLDDHHRKVLATHDVQHQALASKLEVNGRRISSIRQSQANISCGQNLLVRTSKQNAKRTAVVSKQVDRGNRASMRNHHKTQSAITNLTTKVEKLHISLTKNSVTATKSGREIHFVGERSDKIMAYLYTVQEQLEAVFDDLFSKAQHVRWLEPELQSLLGSAAQEEAARYPHSTATPFDQWSYSGDVIKASNNPRKRNATNTPDYDDSNELGSEMNERSRPRKSSKRTQTALSFNTPSGVLSLLVPQRSDKNKNMQDTEEVSISFESNLPQRVSVINIHFLRTLDHRMCPTICAQLNVFTVTSGSHRIFSELFCSGSIEDIDTALREGKISPYVLDEEGDNLCLYYAAVARRLEILDYLECQGIGISNLRHDYSLLSGFDLDYTGRIDNLILDFMIKRVSDPPTFISTLALLLITKLLFFAQDLQRSNLIWCLNQLQKLGHNCARHIRLFQNGTWTVELFPGLLRLILDAGAAINHLDTYSSKTVLGQLMYVFRDRIDSEDLHLPKTLEEVLAISIEAGVDIHHWDCEDWTPSMQARYYNCWDEWCRALLRNGKDIQEVLHQEENSWLLEDDWKRIWKEKGI</sequence>
<accession>A0A6A6A439</accession>
<dbReference type="SUPFAM" id="SSF48403">
    <property type="entry name" value="Ankyrin repeat"/>
    <property type="match status" value="1"/>
</dbReference>
<dbReference type="GeneID" id="54406623"/>
<dbReference type="EMBL" id="ML977515">
    <property type="protein sequence ID" value="KAF2125913.1"/>
    <property type="molecule type" value="Genomic_DNA"/>
</dbReference>
<organism evidence="2 3">
    <name type="scientific">Dothidotthia symphoricarpi CBS 119687</name>
    <dbReference type="NCBI Taxonomy" id="1392245"/>
    <lineage>
        <taxon>Eukaryota</taxon>
        <taxon>Fungi</taxon>
        <taxon>Dikarya</taxon>
        <taxon>Ascomycota</taxon>
        <taxon>Pezizomycotina</taxon>
        <taxon>Dothideomycetes</taxon>
        <taxon>Pleosporomycetidae</taxon>
        <taxon>Pleosporales</taxon>
        <taxon>Dothidotthiaceae</taxon>
        <taxon>Dothidotthia</taxon>
    </lineage>
</organism>
<dbReference type="RefSeq" id="XP_033520305.1">
    <property type="nucleotide sequence ID" value="XM_033666191.1"/>
</dbReference>
<evidence type="ECO:0000313" key="2">
    <source>
        <dbReference type="EMBL" id="KAF2125913.1"/>
    </source>
</evidence>
<dbReference type="InterPro" id="IPR036770">
    <property type="entry name" value="Ankyrin_rpt-contain_sf"/>
</dbReference>
<dbReference type="AlphaFoldDB" id="A0A6A6A439"/>
<gene>
    <name evidence="2" type="ORF">P153DRAFT_348131</name>
</gene>
<proteinExistence type="predicted"/>
<keyword evidence="3" id="KW-1185">Reference proteome</keyword>
<evidence type="ECO:0000256" key="1">
    <source>
        <dbReference type="SAM" id="MobiDB-lite"/>
    </source>
</evidence>
<protein>
    <recommendedName>
        <fullName evidence="4">Fungal N-terminal domain-containing protein</fullName>
    </recommendedName>
</protein>
<evidence type="ECO:0000313" key="3">
    <source>
        <dbReference type="Proteomes" id="UP000799771"/>
    </source>
</evidence>
<dbReference type="Proteomes" id="UP000799771">
    <property type="component" value="Unassembled WGS sequence"/>
</dbReference>